<feature type="transmembrane region" description="Helical" evidence="1">
    <location>
        <begin position="140"/>
        <end position="160"/>
    </location>
</feature>
<dbReference type="InterPro" id="IPR010787">
    <property type="entry name" value="DUF1385"/>
</dbReference>
<feature type="transmembrane region" description="Helical" evidence="1">
    <location>
        <begin position="104"/>
        <end position="128"/>
    </location>
</feature>
<reference evidence="3" key="1">
    <citation type="submission" date="2017-02" db="EMBL/GenBank/DDBJ databases">
        <authorList>
            <person name="Varghese N."/>
            <person name="Submissions S."/>
        </authorList>
    </citation>
    <scope>NUCLEOTIDE SEQUENCE [LARGE SCALE GENOMIC DNA]</scope>
    <source>
        <strain evidence="3">USBA 833</strain>
    </source>
</reference>
<keyword evidence="1" id="KW-1133">Transmembrane helix</keyword>
<keyword evidence="1" id="KW-0472">Membrane</keyword>
<dbReference type="EMBL" id="FUYH01000001">
    <property type="protein sequence ID" value="SKA75877.1"/>
    <property type="molecule type" value="Genomic_DNA"/>
</dbReference>
<dbReference type="PANTHER" id="PTHR42867">
    <property type="entry name" value="MEMBRANE PROTEIN-RELATED"/>
    <property type="match status" value="1"/>
</dbReference>
<protein>
    <submittedName>
        <fullName evidence="2">Uncharacterized conserved protein YqhQ</fullName>
    </submittedName>
</protein>
<dbReference type="STRING" id="1147123.SAMN05443428_101105"/>
<dbReference type="PANTHER" id="PTHR42867:SF1">
    <property type="entry name" value="MEMBRANE PROTEIN-RELATED"/>
    <property type="match status" value="1"/>
</dbReference>
<organism evidence="2 3">
    <name type="scientific">Caloramator quimbayensis</name>
    <dbReference type="NCBI Taxonomy" id="1147123"/>
    <lineage>
        <taxon>Bacteria</taxon>
        <taxon>Bacillati</taxon>
        <taxon>Bacillota</taxon>
        <taxon>Clostridia</taxon>
        <taxon>Eubacteriales</taxon>
        <taxon>Clostridiaceae</taxon>
        <taxon>Caloramator</taxon>
    </lineage>
</organism>
<feature type="transmembrane region" description="Helical" evidence="1">
    <location>
        <begin position="209"/>
        <end position="227"/>
    </location>
</feature>
<dbReference type="AlphaFoldDB" id="A0A1T4WFB8"/>
<dbReference type="Pfam" id="PF07136">
    <property type="entry name" value="DUF1385"/>
    <property type="match status" value="1"/>
</dbReference>
<sequence length="314" mass="35898">MAKKTDIGGQAVIEGVMMRGKDKIAVAVRRPDGEIEVNVEYSIPLSKRNKFFSLPVIRGAVSLFDSLAVGLKTLSYSASFYEEEEESSFDRFLKKTFGDRADNIIMSITMLISFAIAIGLFFILPTYTANIIKKVNNNSIVINLLEGIIRLIIFFAYLYLISKMEDIQRVFQYHGAEHKSIFCYENELELTPENAEKFSTLHPRCGTNFLLIVMLVSIFIFSFLGWPNLLYRILSRIIFLPLIAGLSYEILKWFGKTENKYINILIKPGLLLQKLTTREPDRLQLEVAIMALKAVLYEDDAIFDKEKDDISENI</sequence>
<dbReference type="Proteomes" id="UP000190105">
    <property type="component" value="Unassembled WGS sequence"/>
</dbReference>
<accession>A0A1T4WFB8</accession>
<keyword evidence="3" id="KW-1185">Reference proteome</keyword>
<evidence type="ECO:0000313" key="3">
    <source>
        <dbReference type="Proteomes" id="UP000190105"/>
    </source>
</evidence>
<dbReference type="OrthoDB" id="9784805at2"/>
<name>A0A1T4WFB8_9CLOT</name>
<evidence type="ECO:0000313" key="2">
    <source>
        <dbReference type="EMBL" id="SKA75877.1"/>
    </source>
</evidence>
<feature type="transmembrane region" description="Helical" evidence="1">
    <location>
        <begin position="233"/>
        <end position="251"/>
    </location>
</feature>
<evidence type="ECO:0000256" key="1">
    <source>
        <dbReference type="SAM" id="Phobius"/>
    </source>
</evidence>
<dbReference type="RefSeq" id="WP_078695141.1">
    <property type="nucleotide sequence ID" value="NZ_FUYH01000001.1"/>
</dbReference>
<proteinExistence type="predicted"/>
<keyword evidence="1" id="KW-0812">Transmembrane</keyword>
<gene>
    <name evidence="2" type="ORF">SAMN05443428_101105</name>
</gene>